<reference evidence="4" key="1">
    <citation type="submission" date="2019-06" db="EMBL/GenBank/DDBJ databases">
        <authorList>
            <person name="Broberg M."/>
        </authorList>
    </citation>
    <scope>NUCLEOTIDE SEQUENCE [LARGE SCALE GENOMIC DNA]</scope>
</reference>
<dbReference type="SMART" id="SM00906">
    <property type="entry name" value="Fungal_trans"/>
    <property type="match status" value="1"/>
</dbReference>
<evidence type="ECO:0000313" key="3">
    <source>
        <dbReference type="EMBL" id="CAH0050422.1"/>
    </source>
</evidence>
<dbReference type="GO" id="GO:0006351">
    <property type="term" value="P:DNA-templated transcription"/>
    <property type="evidence" value="ECO:0007669"/>
    <property type="project" value="InterPro"/>
</dbReference>
<dbReference type="PANTHER" id="PTHR31668:SF23">
    <property type="entry name" value="ZN(II)2CYS6 TRANSCRIPTION FACTOR (EUROFUNG)"/>
    <property type="match status" value="1"/>
</dbReference>
<dbReference type="CDD" id="cd12148">
    <property type="entry name" value="fungal_TF_MHR"/>
    <property type="match status" value="1"/>
</dbReference>
<evidence type="ECO:0000313" key="4">
    <source>
        <dbReference type="Proteomes" id="UP000775872"/>
    </source>
</evidence>
<dbReference type="PANTHER" id="PTHR31668">
    <property type="entry name" value="GLUCOSE TRANSPORT TRANSCRIPTION REGULATOR RGT1-RELATED-RELATED"/>
    <property type="match status" value="1"/>
</dbReference>
<comment type="caution">
    <text evidence="3">The sequence shown here is derived from an EMBL/GenBank/DDBJ whole genome shotgun (WGS) entry which is preliminary data.</text>
</comment>
<proteinExistence type="predicted"/>
<gene>
    <name evidence="3" type="ORF">CSOL1703_00002394</name>
</gene>
<name>A0A9P0EIG8_9HYPO</name>
<keyword evidence="1" id="KW-0539">Nucleus</keyword>
<dbReference type="OrthoDB" id="2018619at2759"/>
<dbReference type="GO" id="GO:0005634">
    <property type="term" value="C:nucleus"/>
    <property type="evidence" value="ECO:0007669"/>
    <property type="project" value="TreeGrafter"/>
</dbReference>
<dbReference type="GO" id="GO:0008270">
    <property type="term" value="F:zinc ion binding"/>
    <property type="evidence" value="ECO:0007669"/>
    <property type="project" value="InterPro"/>
</dbReference>
<keyword evidence="4" id="KW-1185">Reference proteome</keyword>
<dbReference type="EMBL" id="CABFOC020000035">
    <property type="protein sequence ID" value="CAH0050422.1"/>
    <property type="molecule type" value="Genomic_DNA"/>
</dbReference>
<sequence length="515" mass="57929">MAALDDEQRTGFHIGLSGEQDSNLLSSMRTIIVSEHHTVDGDIMQVFPGDFSRGEPPVHFNLVRDSLPSQDSLLLQKASDAIEELVGERGPLLVSLYFKHVHPMNLVVCKANFLRAYAAMATSVPASLRGVIYGLGAMSWNRDPELRLLPSPSSHSLFRQAHSALQIEYHLPNQWTLQASLLLIHERPGDNFTMETPRTWILSSQSTAIAQMLGLHRDPKDWNIAAWEKRMRKKLWWSSYVTDIWSCVCHGNAPHINKDSFSTAPVDVEEIAEEDEIDEDLQHRFLGPLDVSANVTARARFVESVKLSRILHELLHSFYSDEAYKRNLSNPSAGESKLLEIDAQLESWMLLRASCVGNASSTNPLDFSTNGPLHLSYFAVKALLFRALMWPINVASKADPESSLRRYFGKALGEFDRFLEFIMKIDAHSLNCFWGAHARSQLVLCGNFIVSLFLMAPTPDQVQATFRLLESTQSALKIWRELAANEDAISLLRPTLLRIDTLFTQAARMMDTGNI</sequence>
<reference evidence="3 4" key="2">
    <citation type="submission" date="2021-10" db="EMBL/GenBank/DDBJ databases">
        <authorList>
            <person name="Piombo E."/>
        </authorList>
    </citation>
    <scope>NUCLEOTIDE SEQUENCE [LARGE SCALE GENOMIC DNA]</scope>
</reference>
<feature type="domain" description="Xylanolytic transcriptional activator regulatory" evidence="2">
    <location>
        <begin position="199"/>
        <end position="271"/>
    </location>
</feature>
<dbReference type="AlphaFoldDB" id="A0A9P0EIG8"/>
<evidence type="ECO:0000259" key="2">
    <source>
        <dbReference type="SMART" id="SM00906"/>
    </source>
</evidence>
<evidence type="ECO:0000256" key="1">
    <source>
        <dbReference type="ARBA" id="ARBA00023242"/>
    </source>
</evidence>
<dbReference type="GO" id="GO:0001080">
    <property type="term" value="P:nitrogen catabolite activation of transcription from RNA polymerase II promoter"/>
    <property type="evidence" value="ECO:0007669"/>
    <property type="project" value="TreeGrafter"/>
</dbReference>
<dbReference type="InterPro" id="IPR007219">
    <property type="entry name" value="XnlR_reg_dom"/>
</dbReference>
<dbReference type="Proteomes" id="UP000775872">
    <property type="component" value="Unassembled WGS sequence"/>
</dbReference>
<dbReference type="GO" id="GO:0003677">
    <property type="term" value="F:DNA binding"/>
    <property type="evidence" value="ECO:0007669"/>
    <property type="project" value="InterPro"/>
</dbReference>
<organism evidence="3 4">
    <name type="scientific">Clonostachys solani</name>
    <dbReference type="NCBI Taxonomy" id="160281"/>
    <lineage>
        <taxon>Eukaryota</taxon>
        <taxon>Fungi</taxon>
        <taxon>Dikarya</taxon>
        <taxon>Ascomycota</taxon>
        <taxon>Pezizomycotina</taxon>
        <taxon>Sordariomycetes</taxon>
        <taxon>Hypocreomycetidae</taxon>
        <taxon>Hypocreales</taxon>
        <taxon>Bionectriaceae</taxon>
        <taxon>Clonostachys</taxon>
    </lineage>
</organism>
<dbReference type="Pfam" id="PF04082">
    <property type="entry name" value="Fungal_trans"/>
    <property type="match status" value="1"/>
</dbReference>
<accession>A0A9P0EIG8</accession>
<protein>
    <recommendedName>
        <fullName evidence="2">Xylanolytic transcriptional activator regulatory domain-containing protein</fullName>
    </recommendedName>
</protein>
<dbReference type="InterPro" id="IPR050797">
    <property type="entry name" value="Carb_Metab_Trans_Reg"/>
</dbReference>